<evidence type="ECO:0000256" key="4">
    <source>
        <dbReference type="ARBA" id="ARBA00006027"/>
    </source>
</evidence>
<keyword evidence="11" id="KW-1015">Disulfide bond</keyword>
<dbReference type="PROSITE" id="PS00503">
    <property type="entry name" value="PECTINESTERASE_2"/>
    <property type="match status" value="1"/>
</dbReference>
<dbReference type="SUPFAM" id="SSF51126">
    <property type="entry name" value="Pectin lyase-like"/>
    <property type="match status" value="1"/>
</dbReference>
<evidence type="ECO:0000256" key="3">
    <source>
        <dbReference type="ARBA" id="ARBA00005184"/>
    </source>
</evidence>
<comment type="caution">
    <text evidence="19">The sequence shown here is derived from an EMBL/GenBank/DDBJ whole genome shotgun (WGS) entry which is preliminary data.</text>
</comment>
<evidence type="ECO:0000256" key="14">
    <source>
        <dbReference type="ARBA" id="ARBA00047928"/>
    </source>
</evidence>
<feature type="signal peptide" evidence="17">
    <location>
        <begin position="1"/>
        <end position="27"/>
    </location>
</feature>
<dbReference type="GO" id="GO:0042545">
    <property type="term" value="P:cell wall modification"/>
    <property type="evidence" value="ECO:0007669"/>
    <property type="project" value="UniProtKB-UniRule"/>
</dbReference>
<dbReference type="FunFam" id="1.20.140.40:FF:000004">
    <property type="entry name" value="Pectinesterase"/>
    <property type="match status" value="1"/>
</dbReference>
<evidence type="ECO:0000313" key="20">
    <source>
        <dbReference type="Proteomes" id="UP001634007"/>
    </source>
</evidence>
<dbReference type="FunFam" id="2.160.20.10:FF:000001">
    <property type="entry name" value="Pectinesterase"/>
    <property type="match status" value="1"/>
</dbReference>
<proteinExistence type="inferred from homology"/>
<feature type="chain" id="PRO_5044524812" description="Pectinesterase" evidence="17">
    <location>
        <begin position="28"/>
        <end position="562"/>
    </location>
</feature>
<evidence type="ECO:0000256" key="13">
    <source>
        <dbReference type="ARBA" id="ARBA00023316"/>
    </source>
</evidence>
<comment type="pathway">
    <text evidence="3 17">Glycan metabolism; pectin degradation; 2-dehydro-3-deoxy-D-gluconate from pectin: step 1/5.</text>
</comment>
<sequence length="562" mass="61060">MASTPTFVLFPLLLVLPFLASLGLVGADTASTETMCMSTPYPSVCRSNLPSNETGDIYHYGRFFMSKSFSRARLFLALVDKYLARQDSLAISVVRALEDCRFLASLNLDFLLSSFQPINATSSILSILKAEDVQTLLSAILTNQMTCLDGLQSTASAWSGKNDLSVPLANDTKLNSVSLALVVRGWVPQNKKGNGGAGAGQPKSRQLPFQNGRMSFTMSSRTRGIYESVTRRTLLQLSNDNSVLVSDIVVVSQDGTGNFTTINAAVASAPNNTNGTDGYFLIYVTAGIYEEYVSIAKNKVYLMMIGDGINQTVITGNRSVADGWTTFNSATFAVVAPNFVAVNITFQNTAGPAKSQAVAVRSGADLSVFYSCSFEAYQDTLYTHSMRQFYRECDVYGTVDFIFGNAAVVFQNCNLYPRLPLSGQSNMITAQGRTDVNQNTGTSIHNCTLRAADDLASSNTSVQTYLGRPWKQYSRTVYMQSFMDSLINPAGWQIWSGDFALSTLYYAEYNNTGPGSNTTNRVTWPGYHVINATDAANFTVSSFLLGDAWLPQTGVPYTGGLI</sequence>
<evidence type="ECO:0000256" key="2">
    <source>
        <dbReference type="ARBA" id="ARBA00004613"/>
    </source>
</evidence>
<dbReference type="InterPro" id="IPR012334">
    <property type="entry name" value="Pectin_lyas_fold"/>
</dbReference>
<reference evidence="19 20" key="1">
    <citation type="submission" date="2024-11" db="EMBL/GenBank/DDBJ databases">
        <title>Chromosome-level genome assembly of Eucalyptus globulus Labill. provides insights into its genome evolution.</title>
        <authorList>
            <person name="Li X."/>
        </authorList>
    </citation>
    <scope>NUCLEOTIDE SEQUENCE [LARGE SCALE GENOMIC DNA]</scope>
    <source>
        <strain evidence="19">CL2024</strain>
        <tissue evidence="19">Fresh tender leaves</tissue>
    </source>
</reference>
<evidence type="ECO:0000256" key="9">
    <source>
        <dbReference type="ARBA" id="ARBA00022801"/>
    </source>
</evidence>
<evidence type="ECO:0000256" key="5">
    <source>
        <dbReference type="ARBA" id="ARBA00007786"/>
    </source>
</evidence>
<dbReference type="InterPro" id="IPR006501">
    <property type="entry name" value="Pectinesterase_inhib_dom"/>
</dbReference>
<evidence type="ECO:0000256" key="8">
    <source>
        <dbReference type="ARBA" id="ARBA00022729"/>
    </source>
</evidence>
<dbReference type="Gene3D" id="2.160.20.10">
    <property type="entry name" value="Single-stranded right-handed beta-helix, Pectin lyase-like"/>
    <property type="match status" value="1"/>
</dbReference>
<comment type="similarity">
    <text evidence="5">In the C-terminal section; belongs to the pectinesterase family.</text>
</comment>
<dbReference type="PANTHER" id="PTHR31707">
    <property type="entry name" value="PECTINESTERASE"/>
    <property type="match status" value="1"/>
</dbReference>
<comment type="similarity">
    <text evidence="4">In the N-terminal section; belongs to the PMEI family.</text>
</comment>
<evidence type="ECO:0000313" key="19">
    <source>
        <dbReference type="EMBL" id="KAL3725359.1"/>
    </source>
</evidence>
<dbReference type="EC" id="3.1.1.11" evidence="6 17"/>
<dbReference type="Pfam" id="PF04043">
    <property type="entry name" value="PMEI"/>
    <property type="match status" value="1"/>
</dbReference>
<comment type="function">
    <text evidence="15">Acts in the modification of cell walls via demethylesterification of cell wall pectin.</text>
</comment>
<keyword evidence="13" id="KW-0961">Cell wall biogenesis/degradation</keyword>
<dbReference type="GO" id="GO:0005576">
    <property type="term" value="C:extracellular region"/>
    <property type="evidence" value="ECO:0007669"/>
    <property type="project" value="UniProtKB-SubCell"/>
</dbReference>
<evidence type="ECO:0000256" key="16">
    <source>
        <dbReference type="PROSITE-ProRule" id="PRU10040"/>
    </source>
</evidence>
<feature type="domain" description="Pectinesterase inhibitor" evidence="18">
    <location>
        <begin position="27"/>
        <end position="181"/>
    </location>
</feature>
<dbReference type="SUPFAM" id="SSF101148">
    <property type="entry name" value="Plant invertase/pectin methylesterase inhibitor"/>
    <property type="match status" value="1"/>
</dbReference>
<dbReference type="CDD" id="cd15798">
    <property type="entry name" value="PMEI-like_3"/>
    <property type="match status" value="1"/>
</dbReference>
<keyword evidence="20" id="KW-1185">Reference proteome</keyword>
<evidence type="ECO:0000256" key="6">
    <source>
        <dbReference type="ARBA" id="ARBA00013229"/>
    </source>
</evidence>
<evidence type="ECO:0000259" key="18">
    <source>
        <dbReference type="SMART" id="SM00856"/>
    </source>
</evidence>
<dbReference type="AlphaFoldDB" id="A0ABD3JDU3"/>
<dbReference type="InterPro" id="IPR033131">
    <property type="entry name" value="Pectinesterase_Asp_AS"/>
</dbReference>
<comment type="subcellular location">
    <subcellularLocation>
        <location evidence="1">Cell envelope</location>
    </subcellularLocation>
    <subcellularLocation>
        <location evidence="2">Secreted</location>
    </subcellularLocation>
</comment>
<dbReference type="InterPro" id="IPR011050">
    <property type="entry name" value="Pectin_lyase_fold/virulence"/>
</dbReference>
<evidence type="ECO:0000256" key="11">
    <source>
        <dbReference type="ARBA" id="ARBA00023157"/>
    </source>
</evidence>
<evidence type="ECO:0000256" key="10">
    <source>
        <dbReference type="ARBA" id="ARBA00023085"/>
    </source>
</evidence>
<evidence type="ECO:0000256" key="7">
    <source>
        <dbReference type="ARBA" id="ARBA00022525"/>
    </source>
</evidence>
<keyword evidence="10 17" id="KW-0063">Aspartyl esterase</keyword>
<accession>A0ABD3JDU3</accession>
<dbReference type="InterPro" id="IPR035513">
    <property type="entry name" value="Invertase/methylesterase_inhib"/>
</dbReference>
<evidence type="ECO:0000256" key="1">
    <source>
        <dbReference type="ARBA" id="ARBA00004196"/>
    </source>
</evidence>
<dbReference type="GO" id="GO:0030599">
    <property type="term" value="F:pectinesterase activity"/>
    <property type="evidence" value="ECO:0007669"/>
    <property type="project" value="UniProtKB-UniRule"/>
</dbReference>
<evidence type="ECO:0000256" key="17">
    <source>
        <dbReference type="RuleBase" id="RU000589"/>
    </source>
</evidence>
<organism evidence="19 20">
    <name type="scientific">Eucalyptus globulus</name>
    <name type="common">Tasmanian blue gum</name>
    <dbReference type="NCBI Taxonomy" id="34317"/>
    <lineage>
        <taxon>Eukaryota</taxon>
        <taxon>Viridiplantae</taxon>
        <taxon>Streptophyta</taxon>
        <taxon>Embryophyta</taxon>
        <taxon>Tracheophyta</taxon>
        <taxon>Spermatophyta</taxon>
        <taxon>Magnoliopsida</taxon>
        <taxon>eudicotyledons</taxon>
        <taxon>Gunneridae</taxon>
        <taxon>Pentapetalae</taxon>
        <taxon>rosids</taxon>
        <taxon>malvids</taxon>
        <taxon>Myrtales</taxon>
        <taxon>Myrtaceae</taxon>
        <taxon>Myrtoideae</taxon>
        <taxon>Eucalypteae</taxon>
        <taxon>Eucalyptus</taxon>
    </lineage>
</organism>
<keyword evidence="9 17" id="KW-0378">Hydrolase</keyword>
<keyword evidence="8 17" id="KW-0732">Signal</keyword>
<protein>
    <recommendedName>
        <fullName evidence="6 17">Pectinesterase</fullName>
        <ecNumber evidence="6 17">3.1.1.11</ecNumber>
    </recommendedName>
</protein>
<dbReference type="EMBL" id="JBJKBG010000008">
    <property type="protein sequence ID" value="KAL3725359.1"/>
    <property type="molecule type" value="Genomic_DNA"/>
</dbReference>
<dbReference type="Proteomes" id="UP001634007">
    <property type="component" value="Unassembled WGS sequence"/>
</dbReference>
<gene>
    <name evidence="19" type="ORF">ACJRO7_030384</name>
</gene>
<evidence type="ECO:0000256" key="12">
    <source>
        <dbReference type="ARBA" id="ARBA00023180"/>
    </source>
</evidence>
<keyword evidence="12" id="KW-0325">Glycoprotein</keyword>
<dbReference type="InterPro" id="IPR000070">
    <property type="entry name" value="Pectinesterase_cat"/>
</dbReference>
<name>A0ABD3JDU3_EUCGL</name>
<keyword evidence="7" id="KW-0964">Secreted</keyword>
<dbReference type="SMART" id="SM00856">
    <property type="entry name" value="PMEI"/>
    <property type="match status" value="1"/>
</dbReference>
<comment type="catalytic activity">
    <reaction evidence="14 17">
        <text>[(1-&gt;4)-alpha-D-galacturonosyl methyl ester](n) + n H2O = [(1-&gt;4)-alpha-D-galacturonosyl](n) + n methanol + n H(+)</text>
        <dbReference type="Rhea" id="RHEA:22380"/>
        <dbReference type="Rhea" id="RHEA-COMP:14570"/>
        <dbReference type="Rhea" id="RHEA-COMP:14573"/>
        <dbReference type="ChEBI" id="CHEBI:15377"/>
        <dbReference type="ChEBI" id="CHEBI:15378"/>
        <dbReference type="ChEBI" id="CHEBI:17790"/>
        <dbReference type="ChEBI" id="CHEBI:140522"/>
        <dbReference type="ChEBI" id="CHEBI:140523"/>
        <dbReference type="EC" id="3.1.1.11"/>
    </reaction>
</comment>
<evidence type="ECO:0000256" key="15">
    <source>
        <dbReference type="ARBA" id="ARBA00057335"/>
    </source>
</evidence>
<feature type="active site" evidence="16">
    <location>
        <position position="400"/>
    </location>
</feature>
<dbReference type="Gene3D" id="1.20.140.40">
    <property type="entry name" value="Invertase/pectin methylesterase inhibitor family protein"/>
    <property type="match status" value="1"/>
</dbReference>
<dbReference type="Pfam" id="PF01095">
    <property type="entry name" value="Pectinesterase"/>
    <property type="match status" value="1"/>
</dbReference>
<dbReference type="GO" id="GO:0045490">
    <property type="term" value="P:pectin catabolic process"/>
    <property type="evidence" value="ECO:0007669"/>
    <property type="project" value="UniProtKB-UniRule"/>
</dbReference>